<sequence>MRGFTIRIFVKPLISIVTWIKGVCQTMERSNAFEPPIL</sequence>
<reference evidence="1" key="2">
    <citation type="journal article" date="2015" name="Data Brief">
        <title>Shoot transcriptome of the giant reed, Arundo donax.</title>
        <authorList>
            <person name="Barrero R.A."/>
            <person name="Guerrero F.D."/>
            <person name="Moolhuijzen P."/>
            <person name="Goolsby J.A."/>
            <person name="Tidwell J."/>
            <person name="Bellgard S.E."/>
            <person name="Bellgard M.I."/>
        </authorList>
    </citation>
    <scope>NUCLEOTIDE SEQUENCE</scope>
    <source>
        <tissue evidence="1">Shoot tissue taken approximately 20 cm above the soil surface</tissue>
    </source>
</reference>
<proteinExistence type="predicted"/>
<reference evidence="1" key="1">
    <citation type="submission" date="2014-09" db="EMBL/GenBank/DDBJ databases">
        <authorList>
            <person name="Magalhaes I.L.F."/>
            <person name="Oliveira U."/>
            <person name="Santos F.R."/>
            <person name="Vidigal T.H.D.A."/>
            <person name="Brescovit A.D."/>
            <person name="Santos A.J."/>
        </authorList>
    </citation>
    <scope>NUCLEOTIDE SEQUENCE</scope>
    <source>
        <tissue evidence="1">Shoot tissue taken approximately 20 cm above the soil surface</tissue>
    </source>
</reference>
<evidence type="ECO:0000313" key="1">
    <source>
        <dbReference type="EMBL" id="JAD43748.1"/>
    </source>
</evidence>
<dbReference type="EMBL" id="GBRH01254147">
    <property type="protein sequence ID" value="JAD43748.1"/>
    <property type="molecule type" value="Transcribed_RNA"/>
</dbReference>
<name>A0A0A9A1D0_ARUDO</name>
<protein>
    <submittedName>
        <fullName evidence="1">Uncharacterized protein</fullName>
    </submittedName>
</protein>
<accession>A0A0A9A1D0</accession>
<dbReference type="AlphaFoldDB" id="A0A0A9A1D0"/>
<organism evidence="1">
    <name type="scientific">Arundo donax</name>
    <name type="common">Giant reed</name>
    <name type="synonym">Donax arundinaceus</name>
    <dbReference type="NCBI Taxonomy" id="35708"/>
    <lineage>
        <taxon>Eukaryota</taxon>
        <taxon>Viridiplantae</taxon>
        <taxon>Streptophyta</taxon>
        <taxon>Embryophyta</taxon>
        <taxon>Tracheophyta</taxon>
        <taxon>Spermatophyta</taxon>
        <taxon>Magnoliopsida</taxon>
        <taxon>Liliopsida</taxon>
        <taxon>Poales</taxon>
        <taxon>Poaceae</taxon>
        <taxon>PACMAD clade</taxon>
        <taxon>Arundinoideae</taxon>
        <taxon>Arundineae</taxon>
        <taxon>Arundo</taxon>
    </lineage>
</organism>